<feature type="signal peptide" evidence="1">
    <location>
        <begin position="1"/>
        <end position="17"/>
    </location>
</feature>
<sequence>MKHCFYILILFSFSVFAQNINSKIIKQTPFDADSIFGIDNFGTIFFSKDNVFYKKSKDNILSYNNIQLGDLQSANSFNPLKINLFYKDFNTVIILDNRLAEIYKIDFNNIHPYKMVSYASMGFDNSIWIFNQELQKLELFNYKTNTTKAQTAPVTGEILDLKSNYNYCWLLTKHYLYVYTYFGSLVKKIKNQGYTAMAINNESVILKTKNGLFYLKENSNNPTPITTPNLNIKQFFVTNETLYIYTLNSLQEFQLKI</sequence>
<evidence type="ECO:0000313" key="3">
    <source>
        <dbReference type="Proteomes" id="UP001139199"/>
    </source>
</evidence>
<gene>
    <name evidence="2" type="ORF">LG649_06900</name>
</gene>
<name>A0A9X1HZ70_9FLAO</name>
<dbReference type="EMBL" id="JAJAPW010000003">
    <property type="protein sequence ID" value="MCB4798565.1"/>
    <property type="molecule type" value="Genomic_DNA"/>
</dbReference>
<dbReference type="AlphaFoldDB" id="A0A9X1HZ70"/>
<reference evidence="2" key="1">
    <citation type="submission" date="2021-10" db="EMBL/GenBank/DDBJ databases">
        <title>Tamlana sargassums sp. nov., and Tamlana laminarinivorans sp. nov., two new bacteria isolated from the brown alga.</title>
        <authorList>
            <person name="Li J."/>
        </authorList>
    </citation>
    <scope>NUCLEOTIDE SEQUENCE</scope>
    <source>
        <strain evidence="2">PT2-4</strain>
    </source>
</reference>
<keyword evidence="1" id="KW-0732">Signal</keyword>
<dbReference type="Proteomes" id="UP001139199">
    <property type="component" value="Unassembled WGS sequence"/>
</dbReference>
<proteinExistence type="predicted"/>
<organism evidence="2 3">
    <name type="scientific">Neotamlana laminarinivorans</name>
    <dbReference type="NCBI Taxonomy" id="2883124"/>
    <lineage>
        <taxon>Bacteria</taxon>
        <taxon>Pseudomonadati</taxon>
        <taxon>Bacteroidota</taxon>
        <taxon>Flavobacteriia</taxon>
        <taxon>Flavobacteriales</taxon>
        <taxon>Flavobacteriaceae</taxon>
        <taxon>Neotamlana</taxon>
    </lineage>
</organism>
<evidence type="ECO:0000256" key="1">
    <source>
        <dbReference type="SAM" id="SignalP"/>
    </source>
</evidence>
<dbReference type="RefSeq" id="WP_226542642.1">
    <property type="nucleotide sequence ID" value="NZ_JAJAPW010000003.1"/>
</dbReference>
<evidence type="ECO:0000313" key="2">
    <source>
        <dbReference type="EMBL" id="MCB4798565.1"/>
    </source>
</evidence>
<feature type="chain" id="PRO_5040951388" evidence="1">
    <location>
        <begin position="18"/>
        <end position="257"/>
    </location>
</feature>
<keyword evidence="3" id="KW-1185">Reference proteome</keyword>
<protein>
    <submittedName>
        <fullName evidence="2">Uncharacterized protein</fullName>
    </submittedName>
</protein>
<accession>A0A9X1HZ70</accession>
<comment type="caution">
    <text evidence="2">The sequence shown here is derived from an EMBL/GenBank/DDBJ whole genome shotgun (WGS) entry which is preliminary data.</text>
</comment>